<dbReference type="Gene3D" id="3.40.630.30">
    <property type="match status" value="1"/>
</dbReference>
<sequence>MSLFPDTDIDLSLVTFRPEEAKDYEAVNSMVRDAFWNLYMPGADEHILVRKLRSHPDFIPELSVVGLMKGEVVACIMYSKSFVGAFPMITFGPVAVTPSLQGRGIGSLIIQESLKRASKSGYKGVIIQGHPIFYERLGFKYSKLFHISNEMNQYPKGQLVLELQPNALDNVNGSVAFSSVFDIKSDEVEAIEKTLPPKPKFKTRSQEMFELVVGLQADDPYPEDFDPKLCFDNKTPANSSLN</sequence>
<name>A0A7S3PM61_9STRA</name>
<dbReference type="PROSITE" id="PS51186">
    <property type="entry name" value="GNAT"/>
    <property type="match status" value="1"/>
</dbReference>
<dbReference type="CDD" id="cd04301">
    <property type="entry name" value="NAT_SF"/>
    <property type="match status" value="1"/>
</dbReference>
<reference evidence="2" key="1">
    <citation type="submission" date="2021-01" db="EMBL/GenBank/DDBJ databases">
        <authorList>
            <person name="Corre E."/>
            <person name="Pelletier E."/>
            <person name="Niang G."/>
            <person name="Scheremetjew M."/>
            <person name="Finn R."/>
            <person name="Kale V."/>
            <person name="Holt S."/>
            <person name="Cochrane G."/>
            <person name="Meng A."/>
            <person name="Brown T."/>
            <person name="Cohen L."/>
        </authorList>
    </citation>
    <scope>NUCLEOTIDE SEQUENCE</scope>
    <source>
        <strain evidence="2">GSBS06</strain>
    </source>
</reference>
<gene>
    <name evidence="2" type="ORF">ASTO00021_LOCUS14011</name>
</gene>
<dbReference type="InterPro" id="IPR016181">
    <property type="entry name" value="Acyl_CoA_acyltransferase"/>
</dbReference>
<dbReference type="GO" id="GO:0016747">
    <property type="term" value="F:acyltransferase activity, transferring groups other than amino-acyl groups"/>
    <property type="evidence" value="ECO:0007669"/>
    <property type="project" value="InterPro"/>
</dbReference>
<evidence type="ECO:0000313" key="2">
    <source>
        <dbReference type="EMBL" id="CAE0443955.1"/>
    </source>
</evidence>
<feature type="domain" description="N-acetyltransferase" evidence="1">
    <location>
        <begin position="14"/>
        <end position="166"/>
    </location>
</feature>
<protein>
    <recommendedName>
        <fullName evidence="1">N-acetyltransferase domain-containing protein</fullName>
    </recommendedName>
</protein>
<evidence type="ECO:0000259" key="1">
    <source>
        <dbReference type="PROSITE" id="PS51186"/>
    </source>
</evidence>
<dbReference type="AlphaFoldDB" id="A0A7S3PM61"/>
<organism evidence="2">
    <name type="scientific">Aplanochytrium stocchinoi</name>
    <dbReference type="NCBI Taxonomy" id="215587"/>
    <lineage>
        <taxon>Eukaryota</taxon>
        <taxon>Sar</taxon>
        <taxon>Stramenopiles</taxon>
        <taxon>Bigyra</taxon>
        <taxon>Labyrinthulomycetes</taxon>
        <taxon>Thraustochytrida</taxon>
        <taxon>Thraustochytriidae</taxon>
        <taxon>Aplanochytrium</taxon>
    </lineage>
</organism>
<dbReference type="InterPro" id="IPR000182">
    <property type="entry name" value="GNAT_dom"/>
</dbReference>
<dbReference type="SUPFAM" id="SSF55729">
    <property type="entry name" value="Acyl-CoA N-acyltransferases (Nat)"/>
    <property type="match status" value="1"/>
</dbReference>
<accession>A0A7S3PM61</accession>
<dbReference type="EMBL" id="HBIN01018366">
    <property type="protein sequence ID" value="CAE0443955.1"/>
    <property type="molecule type" value="Transcribed_RNA"/>
</dbReference>
<dbReference type="Pfam" id="PF13508">
    <property type="entry name" value="Acetyltransf_7"/>
    <property type="match status" value="1"/>
</dbReference>
<proteinExistence type="predicted"/>